<keyword evidence="4" id="KW-1185">Reference proteome</keyword>
<reference evidence="3" key="1">
    <citation type="submission" date="2017-08" db="EMBL/GenBank/DDBJ databases">
        <authorList>
            <person name="Polle J.E."/>
            <person name="Barry K."/>
            <person name="Cushman J."/>
            <person name="Schmutz J."/>
            <person name="Tran D."/>
            <person name="Hathwaick L.T."/>
            <person name="Yim W.C."/>
            <person name="Jenkins J."/>
            <person name="Mckie-Krisberg Z.M."/>
            <person name="Prochnik S."/>
            <person name="Lindquist E."/>
            <person name="Dockter R.B."/>
            <person name="Adam C."/>
            <person name="Molina H."/>
            <person name="Bunkerborg J."/>
            <person name="Jin E."/>
            <person name="Buchheim M."/>
            <person name="Magnuson J."/>
        </authorList>
    </citation>
    <scope>NUCLEOTIDE SEQUENCE</scope>
    <source>
        <strain evidence="3">CCAP 19/18</strain>
    </source>
</reference>
<dbReference type="EMBL" id="MU069458">
    <property type="protein sequence ID" value="KAF5842643.1"/>
    <property type="molecule type" value="Genomic_DNA"/>
</dbReference>
<evidence type="ECO:0000313" key="3">
    <source>
        <dbReference type="EMBL" id="KAF5842643.1"/>
    </source>
</evidence>
<protein>
    <submittedName>
        <fullName evidence="3">Uncharacterized protein</fullName>
    </submittedName>
</protein>
<evidence type="ECO:0000256" key="2">
    <source>
        <dbReference type="SAM" id="MobiDB-lite"/>
    </source>
</evidence>
<feature type="region of interest" description="Disordered" evidence="2">
    <location>
        <begin position="241"/>
        <end position="277"/>
    </location>
</feature>
<feature type="compositionally biased region" description="Low complexity" evidence="2">
    <location>
        <begin position="245"/>
        <end position="269"/>
    </location>
</feature>
<feature type="coiled-coil region" evidence="1">
    <location>
        <begin position="65"/>
        <end position="92"/>
    </location>
</feature>
<dbReference type="InterPro" id="IPR038929">
    <property type="entry name" value="CCDC13"/>
</dbReference>
<feature type="coiled-coil region" evidence="1">
    <location>
        <begin position="168"/>
        <end position="216"/>
    </location>
</feature>
<proteinExistence type="predicted"/>
<evidence type="ECO:0000313" key="4">
    <source>
        <dbReference type="Proteomes" id="UP000815325"/>
    </source>
</evidence>
<organism evidence="3 4">
    <name type="scientific">Dunaliella salina</name>
    <name type="common">Green alga</name>
    <name type="synonym">Protococcus salinus</name>
    <dbReference type="NCBI Taxonomy" id="3046"/>
    <lineage>
        <taxon>Eukaryota</taxon>
        <taxon>Viridiplantae</taxon>
        <taxon>Chlorophyta</taxon>
        <taxon>core chlorophytes</taxon>
        <taxon>Chlorophyceae</taxon>
        <taxon>CS clade</taxon>
        <taxon>Chlamydomonadales</taxon>
        <taxon>Dunaliellaceae</taxon>
        <taxon>Dunaliella</taxon>
    </lineage>
</organism>
<gene>
    <name evidence="3" type="ORF">DUNSADRAFT_6113</name>
</gene>
<accession>A0ABQ7H728</accession>
<dbReference type="Proteomes" id="UP000815325">
    <property type="component" value="Unassembled WGS sequence"/>
</dbReference>
<comment type="caution">
    <text evidence="3">The sequence shown here is derived from an EMBL/GenBank/DDBJ whole genome shotgun (WGS) entry which is preliminary data.</text>
</comment>
<dbReference type="PANTHER" id="PTHR31935:SF1">
    <property type="entry name" value="COILED-COIL DOMAIN-CONTAINING PROTEIN 13"/>
    <property type="match status" value="1"/>
</dbReference>
<dbReference type="PANTHER" id="PTHR31935">
    <property type="entry name" value="COILED-COIL DOMAIN-CONTAINING PROTEIN 13"/>
    <property type="match status" value="1"/>
</dbReference>
<evidence type="ECO:0000256" key="1">
    <source>
        <dbReference type="SAM" id="Coils"/>
    </source>
</evidence>
<sequence length="277" mass="30819">MQNRALLLSLEKEKQRSAELQSLLKASPSAPKAPPEPQDPDAVEERARAFVEKAVEAAEAASRDANMWREKHQQQTNKMAQLEQKAFGMEIEYKKVVRALVREVGEEVPLSKVLDDGSDWKGRREQLIALRDQVKALKASQGLVSEGRHEAATKKNISKISGQRSAEMDRLAAEAAATRQELEATRTKLEAAIARRKVLEAEMASLKEKVAVVLDKSINDSKLISALRAEVAAAGERRNLKRQHNLQQHQHTLQQHQQPSSSSSSSPCSKIRIGHSY</sequence>
<name>A0ABQ7H728_DUNSA</name>
<feature type="region of interest" description="Disordered" evidence="2">
    <location>
        <begin position="17"/>
        <end position="44"/>
    </location>
</feature>
<keyword evidence="1" id="KW-0175">Coiled coil</keyword>